<dbReference type="Proteomes" id="UP000887576">
    <property type="component" value="Unplaced"/>
</dbReference>
<evidence type="ECO:0000313" key="1">
    <source>
        <dbReference type="Proteomes" id="UP000887576"/>
    </source>
</evidence>
<name>A0AC34QWU7_9BILA</name>
<proteinExistence type="predicted"/>
<accession>A0AC34QWU7</accession>
<evidence type="ECO:0000313" key="2">
    <source>
        <dbReference type="WBParaSite" id="JU765_v2.g19999.t2"/>
    </source>
</evidence>
<protein>
    <submittedName>
        <fullName evidence="2">Dual specificity phosphatase</fullName>
    </submittedName>
</protein>
<reference evidence="2" key="1">
    <citation type="submission" date="2022-11" db="UniProtKB">
        <authorList>
            <consortium name="WormBaseParasite"/>
        </authorList>
    </citation>
    <scope>IDENTIFICATION</scope>
</reference>
<organism evidence="1 2">
    <name type="scientific">Panagrolaimus sp. JU765</name>
    <dbReference type="NCBI Taxonomy" id="591449"/>
    <lineage>
        <taxon>Eukaryota</taxon>
        <taxon>Metazoa</taxon>
        <taxon>Ecdysozoa</taxon>
        <taxon>Nematoda</taxon>
        <taxon>Chromadorea</taxon>
        <taxon>Rhabditida</taxon>
        <taxon>Tylenchina</taxon>
        <taxon>Panagrolaimomorpha</taxon>
        <taxon>Panagrolaimoidea</taxon>
        <taxon>Panagrolaimidae</taxon>
        <taxon>Panagrolaimus</taxon>
    </lineage>
</organism>
<dbReference type="WBParaSite" id="JU765_v2.g19999.t2">
    <property type="protein sequence ID" value="JU765_v2.g19999.t2"/>
    <property type="gene ID" value="JU765_v2.g19999"/>
</dbReference>
<sequence length="236" mass="26627">MSFLHRLHSAKKKLAKVETVVTKPDGSQLIEKRADDGSFKQEEIKDVKGLDTIEEGSESKGEVSKRRAKKVARMRQFGFVVDLKPDLQVANVAEGVYIGSQDVAADFALLTKHKITHILNVATGIKNLFPKNFRYFNVELLDEPSADIKQHFRKTNEHILDVVSNKGRILIHCNAGVSRCCTIAIAYIMSSERKSYSEALEQVKKVRPSCRPNDGFVKQLQEYEDELFRGSVCRTS</sequence>